<name>A0A5K7ZQS6_9BACT</name>
<dbReference type="PROSITE" id="PS51832">
    <property type="entry name" value="HD_GYP"/>
    <property type="match status" value="1"/>
</dbReference>
<evidence type="ECO:0000313" key="5">
    <source>
        <dbReference type="EMBL" id="BBO82909.1"/>
    </source>
</evidence>
<dbReference type="AlphaFoldDB" id="A0A5K7ZQS6"/>
<dbReference type="KEGG" id="dov:DSCO28_34750"/>
<dbReference type="Gene3D" id="3.40.50.2300">
    <property type="match status" value="1"/>
</dbReference>
<dbReference type="PROSITE" id="PS50110">
    <property type="entry name" value="RESPONSE_REGULATORY"/>
    <property type="match status" value="1"/>
</dbReference>
<dbReference type="Pfam" id="PF13487">
    <property type="entry name" value="HD_5"/>
    <property type="match status" value="1"/>
</dbReference>
<dbReference type="CDD" id="cd00077">
    <property type="entry name" value="HDc"/>
    <property type="match status" value="1"/>
</dbReference>
<evidence type="ECO:0000256" key="1">
    <source>
        <dbReference type="PROSITE-ProRule" id="PRU00169"/>
    </source>
</evidence>
<dbReference type="PANTHER" id="PTHR45228">
    <property type="entry name" value="CYCLIC DI-GMP PHOSPHODIESTERASE TM_0186-RELATED"/>
    <property type="match status" value="1"/>
</dbReference>
<evidence type="ECO:0000259" key="4">
    <source>
        <dbReference type="PROSITE" id="PS51832"/>
    </source>
</evidence>
<feature type="domain" description="HD-GYP" evidence="4">
    <location>
        <begin position="180"/>
        <end position="376"/>
    </location>
</feature>
<keyword evidence="1" id="KW-0597">Phosphoprotein</keyword>
<dbReference type="SMART" id="SM00448">
    <property type="entry name" value="REC"/>
    <property type="match status" value="1"/>
</dbReference>
<protein>
    <submittedName>
        <fullName evidence="5">Two-component system response regulator</fullName>
    </submittedName>
</protein>
<dbReference type="Gene3D" id="1.10.3210.10">
    <property type="entry name" value="Hypothetical protein af1432"/>
    <property type="match status" value="1"/>
</dbReference>
<dbReference type="PANTHER" id="PTHR45228:SF8">
    <property type="entry name" value="TWO-COMPONENT RESPONSE REGULATOR-RELATED"/>
    <property type="match status" value="1"/>
</dbReference>
<dbReference type="EMBL" id="AP021876">
    <property type="protein sequence ID" value="BBO82909.1"/>
    <property type="molecule type" value="Genomic_DNA"/>
</dbReference>
<dbReference type="CDD" id="cd17569">
    <property type="entry name" value="REC_HupR-like"/>
    <property type="match status" value="1"/>
</dbReference>
<gene>
    <name evidence="5" type="ORF">DSCO28_34750</name>
</gene>
<accession>A0A5K7ZQS6</accession>
<proteinExistence type="predicted"/>
<dbReference type="SUPFAM" id="SSF52172">
    <property type="entry name" value="CheY-like"/>
    <property type="match status" value="1"/>
</dbReference>
<dbReference type="Proteomes" id="UP000425960">
    <property type="component" value="Chromosome"/>
</dbReference>
<evidence type="ECO:0000259" key="3">
    <source>
        <dbReference type="PROSITE" id="PS50110"/>
    </source>
</evidence>
<feature type="domain" description="Response regulatory" evidence="3">
    <location>
        <begin position="8"/>
        <end position="125"/>
    </location>
</feature>
<dbReference type="InterPro" id="IPR011006">
    <property type="entry name" value="CheY-like_superfamily"/>
</dbReference>
<dbReference type="GO" id="GO:0000160">
    <property type="term" value="P:phosphorelay signal transduction system"/>
    <property type="evidence" value="ECO:0007669"/>
    <property type="project" value="InterPro"/>
</dbReference>
<evidence type="ECO:0000313" key="6">
    <source>
        <dbReference type="Proteomes" id="UP000425960"/>
    </source>
</evidence>
<dbReference type="Pfam" id="PF00072">
    <property type="entry name" value="Response_reg"/>
    <property type="match status" value="1"/>
</dbReference>
<organism evidence="5 6">
    <name type="scientific">Desulfosarcina ovata subsp. sediminis</name>
    <dbReference type="NCBI Taxonomy" id="885957"/>
    <lineage>
        <taxon>Bacteria</taxon>
        <taxon>Pseudomonadati</taxon>
        <taxon>Thermodesulfobacteriota</taxon>
        <taxon>Desulfobacteria</taxon>
        <taxon>Desulfobacterales</taxon>
        <taxon>Desulfosarcinaceae</taxon>
        <taxon>Desulfosarcina</taxon>
    </lineage>
</organism>
<dbReference type="InterPro" id="IPR003607">
    <property type="entry name" value="HD/PDEase_dom"/>
</dbReference>
<dbReference type="InterPro" id="IPR001789">
    <property type="entry name" value="Sig_transdc_resp-reg_receiver"/>
</dbReference>
<sequence>MELKSAHTLLLVDDEASILKALRRLFHRQGHTILTAGSGAEALDILRQTQETISLIISDQRMPGINGARFLEQSIDLCPDAVRFLLTGYSDMDAVVDAVNKGKIHRYLTKPWNDSELLTLARDALLQVELRRENVRLTELTQRQNLELAELNKNLETKVNERTWALKYQNKMLKTLNTDLGKSLKQVVELLLSLVESSNPGLGHCMREVASLARRIAASAGLDETEQDRVEMAGLVHDIGLLGMVDSILQKDERAMNKVEFEAYSQHPAIAALSLSSVDGLKNIGDIILHHHENVDGSGFPDQQKGKSIPAGARILAIAADYCTVIYLWPQEIKALMSSARRYLPRETIDDLEFGMDDRLRKTIAEKIILEGSSMRYDEEMVRHFIRCIGSNGVSAVIRHLPFNRLQTGMTLHDDLRLNDGRLLLTRGTTLSGSSLSSIQAFGHRGLIDKAIGVSLPLHEGQLEDDGP</sequence>
<dbReference type="InterPro" id="IPR037522">
    <property type="entry name" value="HD_GYP_dom"/>
</dbReference>
<dbReference type="InterPro" id="IPR052020">
    <property type="entry name" value="Cyclic_di-GMP/3'3'-cGAMP_PDE"/>
</dbReference>
<feature type="coiled-coil region" evidence="2">
    <location>
        <begin position="134"/>
        <end position="161"/>
    </location>
</feature>
<feature type="modified residue" description="4-aspartylphosphate" evidence="1">
    <location>
        <position position="59"/>
    </location>
</feature>
<dbReference type="SUPFAM" id="SSF109604">
    <property type="entry name" value="HD-domain/PDEase-like"/>
    <property type="match status" value="1"/>
</dbReference>
<evidence type="ECO:0000256" key="2">
    <source>
        <dbReference type="SAM" id="Coils"/>
    </source>
</evidence>
<reference evidence="5 6" key="1">
    <citation type="submission" date="2019-11" db="EMBL/GenBank/DDBJ databases">
        <title>Comparative genomics of hydrocarbon-degrading Desulfosarcina strains.</title>
        <authorList>
            <person name="Watanabe M."/>
            <person name="Kojima H."/>
            <person name="Fukui M."/>
        </authorList>
    </citation>
    <scope>NUCLEOTIDE SEQUENCE [LARGE SCALE GENOMIC DNA]</scope>
    <source>
        <strain evidence="5 6">28bB2T</strain>
    </source>
</reference>
<keyword evidence="2" id="KW-0175">Coiled coil</keyword>